<dbReference type="AlphaFoldDB" id="A0A9N9IST6"/>
<sequence>MSQQHNCLFCLKIITYYRNITDNLKSKIDNCSDKNNYKDLRVGVDKLCFECYMKIVDSHWCQIFTINKNNKSNNSYLIETNDLNESSKTNISTNLMNINNLIEIDNSTTLDLIETSDLIETNESEINNSANLIELIKAQKEDLIEINLNEINQQFLDIKVNITNNTVSIDLENFNQLIKLIIQKDLKIESLTNQNNTDQNQTELLILHIYDDAISEHKEERSMKNLKIIGIQKQNLHSTKDYLNVLDIITSIELLQQYLQNNIIPIIAD</sequence>
<evidence type="ECO:0000313" key="2">
    <source>
        <dbReference type="Proteomes" id="UP000789405"/>
    </source>
</evidence>
<comment type="caution">
    <text evidence="1">The sequence shown here is derived from an EMBL/GenBank/DDBJ whole genome shotgun (WGS) entry which is preliminary data.</text>
</comment>
<proteinExistence type="predicted"/>
<reference evidence="1" key="1">
    <citation type="submission" date="2021-06" db="EMBL/GenBank/DDBJ databases">
        <authorList>
            <person name="Kallberg Y."/>
            <person name="Tangrot J."/>
            <person name="Rosling A."/>
        </authorList>
    </citation>
    <scope>NUCLEOTIDE SEQUENCE</scope>
    <source>
        <strain evidence="1">MA453B</strain>
    </source>
</reference>
<dbReference type="Proteomes" id="UP000789405">
    <property type="component" value="Unassembled WGS sequence"/>
</dbReference>
<evidence type="ECO:0000313" key="1">
    <source>
        <dbReference type="EMBL" id="CAG8745370.1"/>
    </source>
</evidence>
<protein>
    <submittedName>
        <fullName evidence="1">15087_t:CDS:1</fullName>
    </submittedName>
</protein>
<name>A0A9N9IST6_9GLOM</name>
<organism evidence="1 2">
    <name type="scientific">Dentiscutata erythropus</name>
    <dbReference type="NCBI Taxonomy" id="1348616"/>
    <lineage>
        <taxon>Eukaryota</taxon>
        <taxon>Fungi</taxon>
        <taxon>Fungi incertae sedis</taxon>
        <taxon>Mucoromycota</taxon>
        <taxon>Glomeromycotina</taxon>
        <taxon>Glomeromycetes</taxon>
        <taxon>Diversisporales</taxon>
        <taxon>Gigasporaceae</taxon>
        <taxon>Dentiscutata</taxon>
    </lineage>
</organism>
<accession>A0A9N9IST6</accession>
<dbReference type="EMBL" id="CAJVPY010014236">
    <property type="protein sequence ID" value="CAG8745370.1"/>
    <property type="molecule type" value="Genomic_DNA"/>
</dbReference>
<dbReference type="OrthoDB" id="2426429at2759"/>
<keyword evidence="2" id="KW-1185">Reference proteome</keyword>
<gene>
    <name evidence="1" type="ORF">DERYTH_LOCUS16383</name>
</gene>